<sequence>MRAPRKARVAPSARAADGAQATRAPRAACAAPPATPAPALKSHPPQTAFAIATKGLRASARSPST</sequence>
<feature type="compositionally biased region" description="Low complexity" evidence="1">
    <location>
        <begin position="13"/>
        <end position="32"/>
    </location>
</feature>
<evidence type="ECO:0000313" key="2">
    <source>
        <dbReference type="EMBL" id="ABA52636.1"/>
    </source>
</evidence>
<dbReference type="KEGG" id="bpm:BURPS1710b_A0548"/>
<name>Q3JL45_BURP1</name>
<dbReference type="Proteomes" id="UP000002700">
    <property type="component" value="Chromosome II"/>
</dbReference>
<proteinExistence type="predicted"/>
<protein>
    <submittedName>
        <fullName evidence="2">Uncharacterized protein</fullName>
    </submittedName>
</protein>
<dbReference type="HOGENOM" id="CLU_2841354_0_0_4"/>
<organism evidence="2 3">
    <name type="scientific">Burkholderia pseudomallei (strain 1710b)</name>
    <dbReference type="NCBI Taxonomy" id="320372"/>
    <lineage>
        <taxon>Bacteria</taxon>
        <taxon>Pseudomonadati</taxon>
        <taxon>Pseudomonadota</taxon>
        <taxon>Betaproteobacteria</taxon>
        <taxon>Burkholderiales</taxon>
        <taxon>Burkholderiaceae</taxon>
        <taxon>Burkholderia</taxon>
        <taxon>pseudomallei group</taxon>
    </lineage>
</organism>
<dbReference type="EnsemblBacteria" id="ABA52636">
    <property type="protein sequence ID" value="ABA52636"/>
    <property type="gene ID" value="BURPS1710b_A0548"/>
</dbReference>
<gene>
    <name evidence="2" type="ordered locus">BURPS1710b_A0548</name>
</gene>
<dbReference type="AlphaFoldDB" id="Q3JL45"/>
<accession>Q3JL45</accession>
<reference evidence="2 3" key="1">
    <citation type="submission" date="2005-09" db="EMBL/GenBank/DDBJ databases">
        <authorList>
            <person name="Woods D.E."/>
            <person name="Nierman W.C."/>
        </authorList>
    </citation>
    <scope>NUCLEOTIDE SEQUENCE [LARGE SCALE GENOMIC DNA]</scope>
    <source>
        <strain evidence="2 3">1710b</strain>
    </source>
</reference>
<evidence type="ECO:0000313" key="3">
    <source>
        <dbReference type="Proteomes" id="UP000002700"/>
    </source>
</evidence>
<dbReference type="EMBL" id="CP000125">
    <property type="protein sequence ID" value="ABA52636.1"/>
    <property type="molecule type" value="Genomic_DNA"/>
</dbReference>
<evidence type="ECO:0000256" key="1">
    <source>
        <dbReference type="SAM" id="MobiDB-lite"/>
    </source>
</evidence>
<feature type="region of interest" description="Disordered" evidence="1">
    <location>
        <begin position="1"/>
        <end position="65"/>
    </location>
</feature>